<evidence type="ECO:0000256" key="13">
    <source>
        <dbReference type="PIRNR" id="PIRNR037090"/>
    </source>
</evidence>
<evidence type="ECO:0000313" key="19">
    <source>
        <dbReference type="Proteomes" id="UP000515151"/>
    </source>
</evidence>
<dbReference type="Gene3D" id="3.40.50.2300">
    <property type="match status" value="3"/>
</dbReference>
<dbReference type="FunFam" id="1.10.287.70:FF:000037">
    <property type="entry name" value="Glutamate receptor"/>
    <property type="match status" value="1"/>
</dbReference>
<evidence type="ECO:0000256" key="2">
    <source>
        <dbReference type="ARBA" id="ARBA00008685"/>
    </source>
</evidence>
<dbReference type="GO" id="GO:0015276">
    <property type="term" value="F:ligand-gated monoatomic ion channel activity"/>
    <property type="evidence" value="ECO:0007669"/>
    <property type="project" value="InterPro"/>
</dbReference>
<keyword evidence="14" id="KW-1015">Disulfide bond</keyword>
<gene>
    <name evidence="20" type="primary">LOC116199098</name>
</gene>
<comment type="function">
    <text evidence="13">Glutamate-gated receptor that probably acts as non-selective cation channel.</text>
</comment>
<organism evidence="19 20">
    <name type="scientific">Punica granatum</name>
    <name type="common">Pomegranate</name>
    <dbReference type="NCBI Taxonomy" id="22663"/>
    <lineage>
        <taxon>Eukaryota</taxon>
        <taxon>Viridiplantae</taxon>
        <taxon>Streptophyta</taxon>
        <taxon>Embryophyta</taxon>
        <taxon>Tracheophyta</taxon>
        <taxon>Spermatophyta</taxon>
        <taxon>Magnoliopsida</taxon>
        <taxon>eudicotyledons</taxon>
        <taxon>Gunneridae</taxon>
        <taxon>Pentapetalae</taxon>
        <taxon>rosids</taxon>
        <taxon>malvids</taxon>
        <taxon>Myrtales</taxon>
        <taxon>Lythraceae</taxon>
        <taxon>Punica</taxon>
    </lineage>
</organism>
<evidence type="ECO:0000256" key="4">
    <source>
        <dbReference type="ARBA" id="ARBA00022692"/>
    </source>
</evidence>
<dbReference type="Pfam" id="PF10613">
    <property type="entry name" value="Lig_chan-Glu_bd"/>
    <property type="match status" value="1"/>
</dbReference>
<evidence type="ECO:0000259" key="18">
    <source>
        <dbReference type="SMART" id="SM00079"/>
    </source>
</evidence>
<keyword evidence="7 13" id="KW-0406">Ion transport</keyword>
<dbReference type="InterPro" id="IPR015683">
    <property type="entry name" value="Ionotropic_Glu_rcpt"/>
</dbReference>
<comment type="subcellular location">
    <subcellularLocation>
        <location evidence="1">Membrane</location>
        <topology evidence="1">Multi-pass membrane protein</topology>
    </subcellularLocation>
</comment>
<dbReference type="RefSeq" id="XP_031385255.1">
    <property type="nucleotide sequence ID" value="XM_031529395.1"/>
</dbReference>
<evidence type="ECO:0000256" key="6">
    <source>
        <dbReference type="ARBA" id="ARBA00022989"/>
    </source>
</evidence>
<evidence type="ECO:0000256" key="7">
    <source>
        <dbReference type="ARBA" id="ARBA00023065"/>
    </source>
</evidence>
<keyword evidence="12 13" id="KW-0407">Ion channel</keyword>
<keyword evidence="8 13" id="KW-0472">Membrane</keyword>
<evidence type="ECO:0000256" key="14">
    <source>
        <dbReference type="PIRSR" id="PIRSR037090-50"/>
    </source>
</evidence>
<comment type="similarity">
    <text evidence="2 13">Belongs to the glutamate-gated ion channel (TC 1.A.10.1) family.</text>
</comment>
<dbReference type="InterPro" id="IPR017103">
    <property type="entry name" value="Iontropic_Glu_rcpt_pln"/>
</dbReference>
<keyword evidence="9 13" id="KW-0675">Receptor</keyword>
<feature type="transmembrane region" description="Helical" evidence="16">
    <location>
        <begin position="860"/>
        <end position="880"/>
    </location>
</feature>
<dbReference type="SMR" id="A0A6P8CNW5"/>
<feature type="domain" description="Ionotropic glutamate receptor C-terminal" evidence="18">
    <location>
        <begin position="480"/>
        <end position="829"/>
    </location>
</feature>
<evidence type="ECO:0000256" key="8">
    <source>
        <dbReference type="ARBA" id="ARBA00023136"/>
    </source>
</evidence>
<evidence type="ECO:0000256" key="10">
    <source>
        <dbReference type="ARBA" id="ARBA00023180"/>
    </source>
</evidence>
<keyword evidence="11 13" id="KW-1071">Ligand-gated ion channel</keyword>
<dbReference type="InterPro" id="IPR001828">
    <property type="entry name" value="ANF_lig-bd_rcpt"/>
</dbReference>
<evidence type="ECO:0000256" key="12">
    <source>
        <dbReference type="ARBA" id="ARBA00023303"/>
    </source>
</evidence>
<feature type="disulfide bond" evidence="14">
    <location>
        <begin position="778"/>
        <end position="836"/>
    </location>
</feature>
<dbReference type="Proteomes" id="UP000515151">
    <property type="component" value="Chromosome 3"/>
</dbReference>
<dbReference type="InterPro" id="IPR019594">
    <property type="entry name" value="Glu/Gly-bd"/>
</dbReference>
<dbReference type="InterPro" id="IPR028082">
    <property type="entry name" value="Peripla_BP_I"/>
</dbReference>
<dbReference type="FunFam" id="3.40.50.2300:FF:000081">
    <property type="entry name" value="Glutamate receptor"/>
    <property type="match status" value="1"/>
</dbReference>
<feature type="chain" id="PRO_5028304778" description="Glutamate receptor" evidence="17">
    <location>
        <begin position="30"/>
        <end position="924"/>
    </location>
</feature>
<keyword evidence="10" id="KW-0325">Glycoprotein</keyword>
<dbReference type="SMART" id="SM00079">
    <property type="entry name" value="PBPe"/>
    <property type="match status" value="1"/>
</dbReference>
<reference evidence="20" key="2">
    <citation type="submission" date="2025-08" db="UniProtKB">
        <authorList>
            <consortium name="RefSeq"/>
        </authorList>
    </citation>
    <scope>IDENTIFICATION</scope>
    <source>
        <tissue evidence="20">Leaf</tissue>
    </source>
</reference>
<evidence type="ECO:0000256" key="16">
    <source>
        <dbReference type="SAM" id="Phobius"/>
    </source>
</evidence>
<dbReference type="InterPro" id="IPR044440">
    <property type="entry name" value="GABAb_receptor_plant_PBP1"/>
</dbReference>
<keyword evidence="5 17" id="KW-0732">Signal</keyword>
<dbReference type="FunFam" id="3.40.190.10:FF:000291">
    <property type="entry name" value="Glutamate receptor"/>
    <property type="match status" value="1"/>
</dbReference>
<accession>A0A6P8CNW5</accession>
<dbReference type="Gene3D" id="3.40.190.10">
    <property type="entry name" value="Periplasmic binding protein-like II"/>
    <property type="match status" value="3"/>
</dbReference>
<dbReference type="InterPro" id="IPR001320">
    <property type="entry name" value="Iontro_rcpt_C"/>
</dbReference>
<dbReference type="AlphaFoldDB" id="A0A6P8CNW5"/>
<dbReference type="CDD" id="cd13686">
    <property type="entry name" value="GluR_Plant"/>
    <property type="match status" value="1"/>
</dbReference>
<dbReference type="Pfam" id="PF01094">
    <property type="entry name" value="ANF_receptor"/>
    <property type="match status" value="1"/>
</dbReference>
<dbReference type="PANTHER" id="PTHR34836">
    <property type="entry name" value="OS06G0188250 PROTEIN"/>
    <property type="match status" value="1"/>
</dbReference>
<feature type="transmembrane region" description="Helical" evidence="16">
    <location>
        <begin position="669"/>
        <end position="693"/>
    </location>
</feature>
<evidence type="ECO:0000256" key="3">
    <source>
        <dbReference type="ARBA" id="ARBA00022448"/>
    </source>
</evidence>
<dbReference type="Gene3D" id="1.10.287.70">
    <property type="match status" value="1"/>
</dbReference>
<dbReference type="SUPFAM" id="SSF53822">
    <property type="entry name" value="Periplasmic binding protein-like I"/>
    <property type="match status" value="1"/>
</dbReference>
<dbReference type="FunFam" id="3.40.190.10:FF:000217">
    <property type="entry name" value="Glutamate receptor"/>
    <property type="match status" value="1"/>
</dbReference>
<sequence>MTTMSRSSTLAIFSCIVVLVRNLGGPAMAAEGDLSRKERVKVGLLVDSNAPMGRIASSCINTALSDFYEAHPNYRTRLSLHFRNPQNDVVLAASAALELMQNEEVHAIIGPEWSSQAKFVIDLGIKAQVPIISFSATSPSLSPTQSRYFVRTAYDDCSQVKAIAALIQAFGWREIVPIYEDTDYGNGLIPYLTDAFQNIDTRVPYRSAIHPTARDIDILKELNKVMTMSTRVFLVHMTATLGSRLFVLANEAGMLNEESVWIMTDGLSSLLDPVGSTAMSSMQGVVGVRPYVPMSKTLKKFMEKQLNSSHGISPSNGTETVTLFSLWAYDTIWALAMVAEKQWTSSDQLRYVRPSTNRKMATLNFSDTGISEMGPKLLQGIINLSFHGLSGLFEMVHGQLQPSGFEIINVLGNEEKIIGYWTPKHGLSKVLSKTLSNRTEENREYYSTSVDDLKPVLWPGKTLKEPKGWVMPSLKDTKMKIAVPVKTGFSEFFKIHWDQRTGVPSYSGFSYDMFVAVVDALPFYIPYEFVPFMNASRQSAGTYDEMLYQIKLQKVDIVVGDITVVANRSNYVDFTLPYSESGVSMVVAIKDDERRNMWIFLRPLSWDLWLTIGLSFVLTGLIVCFLEGRHQNEDFGGSRSEQLSTSLWFSFSTLVFAHREKVVNNRTRLVLAVWIFLLLIITQSYTASLASLLTVERLQPQYVDVQELVRKHHHVGYLKGSYVRELLVRDLGFDESRVIALNSAEEYHEALSNGIGNGGVAAIYDETPYIQLFLGKYCNKYMMVGPRYKNDGFGFAFPRGSPLVSYFSRAILNVTQDKTKMNKIESKNHLRRSSPCQDEELSQGGATISSHNLSLGVGSFSGLFIITGIVAVLAVLAELVKGFRTKHSLRKGIERKNSKVVPLTSIGQGDPNTGPANTTLSYTL</sequence>
<feature type="region of interest" description="Disordered" evidence="15">
    <location>
        <begin position="903"/>
        <end position="924"/>
    </location>
</feature>
<evidence type="ECO:0000256" key="15">
    <source>
        <dbReference type="SAM" id="MobiDB-lite"/>
    </source>
</evidence>
<keyword evidence="19" id="KW-1185">Reference proteome</keyword>
<reference evidence="19" key="1">
    <citation type="journal article" date="2020" name="Plant Biotechnol. J.">
        <title>The pomegranate (Punica granatum L.) draft genome dissects genetic divergence between soft- and hard-seeded cultivars.</title>
        <authorList>
            <person name="Luo X."/>
            <person name="Li H."/>
            <person name="Wu Z."/>
            <person name="Yao W."/>
            <person name="Zhao P."/>
            <person name="Cao D."/>
            <person name="Yu H."/>
            <person name="Li K."/>
            <person name="Poudel K."/>
            <person name="Zhao D."/>
            <person name="Zhang F."/>
            <person name="Xia X."/>
            <person name="Chen L."/>
            <person name="Wang Q."/>
            <person name="Jing D."/>
            <person name="Cao S."/>
        </authorList>
    </citation>
    <scope>NUCLEOTIDE SEQUENCE [LARGE SCALE GENOMIC DNA]</scope>
    <source>
        <strain evidence="19">cv. Tunisia</strain>
    </source>
</reference>
<dbReference type="PANTHER" id="PTHR34836:SF7">
    <property type="entry name" value="RECEPTOR LIGAND BINDING REGION DOMAIN-CONTAINING PROTEIN"/>
    <property type="match status" value="1"/>
</dbReference>
<name>A0A6P8CNW5_PUNGR</name>
<evidence type="ECO:0000313" key="20">
    <source>
        <dbReference type="RefSeq" id="XP_031385255.1"/>
    </source>
</evidence>
<feature type="signal peptide" evidence="17">
    <location>
        <begin position="1"/>
        <end position="29"/>
    </location>
</feature>
<feature type="compositionally biased region" description="Polar residues" evidence="15">
    <location>
        <begin position="905"/>
        <end position="924"/>
    </location>
</feature>
<keyword evidence="4 16" id="KW-0812">Transmembrane</keyword>
<protein>
    <recommendedName>
        <fullName evidence="13">Glutamate receptor</fullName>
    </recommendedName>
</protein>
<evidence type="ECO:0000256" key="17">
    <source>
        <dbReference type="SAM" id="SignalP"/>
    </source>
</evidence>
<dbReference type="OrthoDB" id="5984008at2759"/>
<dbReference type="GeneID" id="116199098"/>
<evidence type="ECO:0000256" key="11">
    <source>
        <dbReference type="ARBA" id="ARBA00023286"/>
    </source>
</evidence>
<evidence type="ECO:0000256" key="5">
    <source>
        <dbReference type="ARBA" id="ARBA00022729"/>
    </source>
</evidence>
<feature type="transmembrane region" description="Helical" evidence="16">
    <location>
        <begin position="606"/>
        <end position="626"/>
    </location>
</feature>
<dbReference type="Pfam" id="PF00060">
    <property type="entry name" value="Lig_chan"/>
    <property type="match status" value="1"/>
</dbReference>
<evidence type="ECO:0000256" key="9">
    <source>
        <dbReference type="ARBA" id="ARBA00023170"/>
    </source>
</evidence>
<evidence type="ECO:0000256" key="1">
    <source>
        <dbReference type="ARBA" id="ARBA00004141"/>
    </source>
</evidence>
<dbReference type="GO" id="GO:0016020">
    <property type="term" value="C:membrane"/>
    <property type="evidence" value="ECO:0007669"/>
    <property type="project" value="UniProtKB-SubCell"/>
</dbReference>
<dbReference type="SUPFAM" id="SSF53850">
    <property type="entry name" value="Periplasmic binding protein-like II"/>
    <property type="match status" value="1"/>
</dbReference>
<dbReference type="PIRSF" id="PIRSF037090">
    <property type="entry name" value="Iontro_Glu-like_rcpt_pln"/>
    <property type="match status" value="1"/>
</dbReference>
<dbReference type="CDD" id="cd19990">
    <property type="entry name" value="PBP1_GABAb_receptor_plant"/>
    <property type="match status" value="1"/>
</dbReference>
<proteinExistence type="inferred from homology"/>
<keyword evidence="3 13" id="KW-0813">Transport</keyword>
<keyword evidence="6 16" id="KW-1133">Transmembrane helix</keyword>